<sequence length="448" mass="47541">MSPAPARRRRLAALVPAAALVLGLTACGSSGAGSAAPAVTDPAAALDTPTTLTFWTWAPNIDKTVALFEQKYPKIKVNVVNAGQSATEYTKMQTAIKAGSGGPDVAQVEYFALPEFALSKRLVDLKQYGAAGLESKFTPSAWSQVALNGGVWAVPQDTGPMAMFYNQKLFDQLGLKPPTTWAEFEDVAVKIKASDPNRFITSIDPGDAGGLDSFIWQAGGRPFQQKDAGDVAVDLQDPGSKKVADLWSSLLQRKLVDAAPGWTNEWWQSMDSGRYAMWLIGAWAPGNIASTIPNTAKDWRVAPMPQWSTGDKVSAENGGSAVAVPTSSKHQAAAAAFAIWLNSDPEAVRSLNDNGLFPATTGLLTDPAFLDKPLDALGGQKANRILADSSATVGTGWQYLPYQVYANSVFKDTVGQSVNGGDLNAGLGAWQKRIADYGNQQGFKVTTP</sequence>
<gene>
    <name evidence="2" type="ORF">EDD38_5682</name>
</gene>
<keyword evidence="3" id="KW-1185">Reference proteome</keyword>
<dbReference type="PANTHER" id="PTHR43649:SF14">
    <property type="entry name" value="BLR3389 PROTEIN"/>
    <property type="match status" value="1"/>
</dbReference>
<reference evidence="2 3" key="1">
    <citation type="submission" date="2018-11" db="EMBL/GenBank/DDBJ databases">
        <title>Sequencing the genomes of 1000 actinobacteria strains.</title>
        <authorList>
            <person name="Klenk H.-P."/>
        </authorList>
    </citation>
    <scope>NUCLEOTIDE SEQUENCE [LARGE SCALE GENOMIC DNA]</scope>
    <source>
        <strain evidence="2 3">DSM 44781</strain>
    </source>
</reference>
<dbReference type="InterPro" id="IPR006059">
    <property type="entry name" value="SBP"/>
</dbReference>
<evidence type="ECO:0000313" key="2">
    <source>
        <dbReference type="EMBL" id="RPE28545.1"/>
    </source>
</evidence>
<dbReference type="RefSeq" id="WP_123820363.1">
    <property type="nucleotide sequence ID" value="NZ_RKQG01000002.1"/>
</dbReference>
<accession>A0A3N4RC57</accession>
<organism evidence="2 3">
    <name type="scientific">Kitasatospora cineracea</name>
    <dbReference type="NCBI Taxonomy" id="88074"/>
    <lineage>
        <taxon>Bacteria</taxon>
        <taxon>Bacillati</taxon>
        <taxon>Actinomycetota</taxon>
        <taxon>Actinomycetes</taxon>
        <taxon>Kitasatosporales</taxon>
        <taxon>Streptomycetaceae</taxon>
        <taxon>Kitasatospora</taxon>
    </lineage>
</organism>
<protein>
    <submittedName>
        <fullName evidence="2">Carbohydrate ABC transporter substrate-binding protein (CUT1 family)</fullName>
    </submittedName>
</protein>
<dbReference type="AlphaFoldDB" id="A0A3N4RC57"/>
<keyword evidence="1" id="KW-0732">Signal</keyword>
<proteinExistence type="predicted"/>
<dbReference type="PANTHER" id="PTHR43649">
    <property type="entry name" value="ARABINOSE-BINDING PROTEIN-RELATED"/>
    <property type="match status" value="1"/>
</dbReference>
<dbReference type="Pfam" id="PF01547">
    <property type="entry name" value="SBP_bac_1"/>
    <property type="match status" value="1"/>
</dbReference>
<dbReference type="EMBL" id="RKQG01000002">
    <property type="protein sequence ID" value="RPE28545.1"/>
    <property type="molecule type" value="Genomic_DNA"/>
</dbReference>
<dbReference type="Proteomes" id="UP000266906">
    <property type="component" value="Unassembled WGS sequence"/>
</dbReference>
<name>A0A3N4RC57_9ACTN</name>
<dbReference type="CDD" id="cd13585">
    <property type="entry name" value="PBP2_TMBP_like"/>
    <property type="match status" value="1"/>
</dbReference>
<evidence type="ECO:0000313" key="3">
    <source>
        <dbReference type="Proteomes" id="UP000266906"/>
    </source>
</evidence>
<dbReference type="InterPro" id="IPR050490">
    <property type="entry name" value="Bact_solute-bd_prot1"/>
</dbReference>
<feature type="signal peptide" evidence="1">
    <location>
        <begin position="1"/>
        <end position="35"/>
    </location>
</feature>
<feature type="chain" id="PRO_5018087939" evidence="1">
    <location>
        <begin position="36"/>
        <end position="448"/>
    </location>
</feature>
<evidence type="ECO:0000256" key="1">
    <source>
        <dbReference type="SAM" id="SignalP"/>
    </source>
</evidence>
<dbReference type="Gene3D" id="3.40.190.10">
    <property type="entry name" value="Periplasmic binding protein-like II"/>
    <property type="match status" value="1"/>
</dbReference>
<dbReference type="PROSITE" id="PS51257">
    <property type="entry name" value="PROKAR_LIPOPROTEIN"/>
    <property type="match status" value="1"/>
</dbReference>
<dbReference type="SUPFAM" id="SSF53850">
    <property type="entry name" value="Periplasmic binding protein-like II"/>
    <property type="match status" value="1"/>
</dbReference>
<comment type="caution">
    <text evidence="2">The sequence shown here is derived from an EMBL/GenBank/DDBJ whole genome shotgun (WGS) entry which is preliminary data.</text>
</comment>